<dbReference type="InterPro" id="IPR037847">
    <property type="entry name" value="GRAMDC4"/>
</dbReference>
<reference evidence="3" key="1">
    <citation type="submission" date="2022-07" db="EMBL/GenBank/DDBJ databases">
        <title>Phylogenomic reconstructions and comparative analyses of Kickxellomycotina fungi.</title>
        <authorList>
            <person name="Reynolds N.K."/>
            <person name="Stajich J.E."/>
            <person name="Barry K."/>
            <person name="Grigoriev I.V."/>
            <person name="Crous P."/>
            <person name="Smith M.E."/>
        </authorList>
    </citation>
    <scope>NUCLEOTIDE SEQUENCE</scope>
    <source>
        <strain evidence="3">RSA 1196</strain>
    </source>
</reference>
<dbReference type="PANTHER" id="PTHR37402">
    <property type="entry name" value="GRAM DOMAIN-CONTAINING PROTEIN 4"/>
    <property type="match status" value="1"/>
</dbReference>
<evidence type="ECO:0000313" key="4">
    <source>
        <dbReference type="Proteomes" id="UP001150925"/>
    </source>
</evidence>
<feature type="region of interest" description="Disordered" evidence="1">
    <location>
        <begin position="347"/>
        <end position="395"/>
    </location>
</feature>
<protein>
    <recommendedName>
        <fullName evidence="5">GRAM domain-containing protein</fullName>
    </recommendedName>
</protein>
<dbReference type="InterPro" id="IPR011993">
    <property type="entry name" value="PH-like_dom_sf"/>
</dbReference>
<evidence type="ECO:0000313" key="3">
    <source>
        <dbReference type="EMBL" id="KAJ1954104.1"/>
    </source>
</evidence>
<name>A0A9W8E4V6_9FUNG</name>
<feature type="compositionally biased region" description="Polar residues" evidence="1">
    <location>
        <begin position="463"/>
        <end position="478"/>
    </location>
</feature>
<dbReference type="PANTHER" id="PTHR37402:SF1">
    <property type="entry name" value="GRAM DOMAIN-CONTAINING PROTEIN 4"/>
    <property type="match status" value="1"/>
</dbReference>
<keyword evidence="2" id="KW-0812">Transmembrane</keyword>
<evidence type="ECO:0008006" key="5">
    <source>
        <dbReference type="Google" id="ProtNLM"/>
    </source>
</evidence>
<feature type="transmembrane region" description="Helical" evidence="2">
    <location>
        <begin position="96"/>
        <end position="121"/>
    </location>
</feature>
<organism evidence="3 4">
    <name type="scientific">Dispira parvispora</name>
    <dbReference type="NCBI Taxonomy" id="1520584"/>
    <lineage>
        <taxon>Eukaryota</taxon>
        <taxon>Fungi</taxon>
        <taxon>Fungi incertae sedis</taxon>
        <taxon>Zoopagomycota</taxon>
        <taxon>Kickxellomycotina</taxon>
        <taxon>Dimargaritomycetes</taxon>
        <taxon>Dimargaritales</taxon>
        <taxon>Dimargaritaceae</taxon>
        <taxon>Dispira</taxon>
    </lineage>
</organism>
<feature type="transmembrane region" description="Helical" evidence="2">
    <location>
        <begin position="244"/>
        <end position="263"/>
    </location>
</feature>
<feature type="transmembrane region" description="Helical" evidence="2">
    <location>
        <begin position="269"/>
        <end position="287"/>
    </location>
</feature>
<dbReference type="OrthoDB" id="1708389at2759"/>
<keyword evidence="2" id="KW-1133">Transmembrane helix</keyword>
<dbReference type="GO" id="GO:0006915">
    <property type="term" value="P:apoptotic process"/>
    <property type="evidence" value="ECO:0007669"/>
    <property type="project" value="InterPro"/>
</dbReference>
<proteinExistence type="predicted"/>
<evidence type="ECO:0000256" key="2">
    <source>
        <dbReference type="SAM" id="Phobius"/>
    </source>
</evidence>
<dbReference type="Gene3D" id="2.30.29.30">
    <property type="entry name" value="Pleckstrin-homology domain (PH domain)/Phosphotyrosine-binding domain (PTB)"/>
    <property type="match status" value="1"/>
</dbReference>
<dbReference type="EMBL" id="JANBPY010002673">
    <property type="protein sequence ID" value="KAJ1954104.1"/>
    <property type="molecule type" value="Genomic_DNA"/>
</dbReference>
<dbReference type="AlphaFoldDB" id="A0A9W8E4V6"/>
<feature type="compositionally biased region" description="Polar residues" evidence="1">
    <location>
        <begin position="523"/>
        <end position="534"/>
    </location>
</feature>
<feature type="region of interest" description="Disordered" evidence="1">
    <location>
        <begin position="463"/>
        <end position="574"/>
    </location>
</feature>
<accession>A0A9W8E4V6</accession>
<keyword evidence="2" id="KW-0472">Membrane</keyword>
<keyword evidence="4" id="KW-1185">Reference proteome</keyword>
<evidence type="ECO:0000256" key="1">
    <source>
        <dbReference type="SAM" id="MobiDB-lite"/>
    </source>
</evidence>
<comment type="caution">
    <text evidence="3">The sequence shown here is derived from an EMBL/GenBank/DDBJ whole genome shotgun (WGS) entry which is preliminary data.</text>
</comment>
<dbReference type="Proteomes" id="UP001150925">
    <property type="component" value="Unassembled WGS sequence"/>
</dbReference>
<sequence length="697" mass="78472">MSHSRHAEHLYRTLHAQVSEIRTIPARESAPTFSEFRTPDGRTDYYGYASAWFTFFIHRYAADKVDPEAPPSEFHLTEFLGSLDQLGELSDPYQRLAAWLMGIALWSSFYQSAFYCGLYWLFLYWDLLVPVLLTFPLVVLAWHAMDPHLDWGFNSPVYDPWYNDGGSSQRVSLASGTPEPHRSGGIPQRRSRSRLSKRGRAKLLTELWDLWYTRMGPIVHRELEDRMELLEKVRNAVKWRYPPASWYVVGVVCMYIVATLVFSCRFLTKYIGCGVGIEIFFLFRLRVRYPRYRRIFSILHLHLWPVPNDAAYAMQLLHQATLPGVSETDLDPKGTLSVDTDVAKHTHTSPGLAMGTASASNNPAYGTPDTLGQPWSTHEPNANGEFSPSTGRPVRNTILDRQGFRRLRRRWRTRRARTRSQPTIESTWSSQADSLNYKSLLSTLHISGRQSWHWTRSTENANAVCSTSEHPHQQSPQPHASLGSALGSMFTRHSSVQVASTNSGKNDKGDNIPAVRITRGRPPSSSVGQLNWDSADSGHDHAPGPSVVSDGVLPGATHGVQSSSPSSATSSCDSLLDQAMDPTASLTSFDHTPLAATNVSLRFRCVYHSFPGILYIESQHFYFRKSRLLGAYAFDPIPLDWITGVRKCQSLNLMVYKSPGLEIQLSNNQTVVFHGVAQRDAAFHALLVRSSKKWHHV</sequence>
<feature type="compositionally biased region" description="Polar residues" evidence="1">
    <location>
        <begin position="491"/>
        <end position="504"/>
    </location>
</feature>
<feature type="compositionally biased region" description="Low complexity" evidence="1">
    <location>
        <begin position="562"/>
        <end position="574"/>
    </location>
</feature>
<gene>
    <name evidence="3" type="ORF">IWQ62_005839</name>
</gene>
<feature type="compositionally biased region" description="Polar residues" evidence="1">
    <location>
        <begin position="373"/>
        <end position="390"/>
    </location>
</feature>
<feature type="region of interest" description="Disordered" evidence="1">
    <location>
        <begin position="169"/>
        <end position="197"/>
    </location>
</feature>
<feature type="transmembrane region" description="Helical" evidence="2">
    <location>
        <begin position="127"/>
        <end position="145"/>
    </location>
</feature>